<keyword evidence="8 10" id="KW-0460">Magnesium</keyword>
<dbReference type="PANTHER" id="PTHR43532:SF1">
    <property type="entry name" value="GLUCOSE-1-PHOSPHATE THYMIDYLYLTRANSFERASE 1"/>
    <property type="match status" value="1"/>
</dbReference>
<comment type="catalytic activity">
    <reaction evidence="9 10">
        <text>dTTP + alpha-D-glucose 1-phosphate + H(+) = dTDP-alpha-D-glucose + diphosphate</text>
        <dbReference type="Rhea" id="RHEA:15225"/>
        <dbReference type="ChEBI" id="CHEBI:15378"/>
        <dbReference type="ChEBI" id="CHEBI:33019"/>
        <dbReference type="ChEBI" id="CHEBI:37568"/>
        <dbReference type="ChEBI" id="CHEBI:57477"/>
        <dbReference type="ChEBI" id="CHEBI:58601"/>
        <dbReference type="EC" id="2.7.7.24"/>
    </reaction>
</comment>
<keyword evidence="6 10" id="KW-0548">Nucleotidyltransferase</keyword>
<evidence type="ECO:0000256" key="6">
    <source>
        <dbReference type="ARBA" id="ARBA00022695"/>
    </source>
</evidence>
<evidence type="ECO:0000256" key="5">
    <source>
        <dbReference type="ARBA" id="ARBA00022679"/>
    </source>
</evidence>
<evidence type="ECO:0000259" key="12">
    <source>
        <dbReference type="Pfam" id="PF00483"/>
    </source>
</evidence>
<comment type="function">
    <text evidence="10">Catalyzes the formation of dTDP-glucose, from dTTP and glucose 1-phosphate, as well as its pyrophosphorolysis.</text>
</comment>
<name>A0ABT4U9V5_9ACTN</name>
<keyword evidence="5 10" id="KW-0808">Transferase</keyword>
<evidence type="ECO:0000256" key="10">
    <source>
        <dbReference type="RuleBase" id="RU003706"/>
    </source>
</evidence>
<dbReference type="PANTHER" id="PTHR43532">
    <property type="entry name" value="GLUCOSE-1-PHOSPHATE THYMIDYLYLTRANSFERASE"/>
    <property type="match status" value="1"/>
</dbReference>
<evidence type="ECO:0000256" key="1">
    <source>
        <dbReference type="ARBA" id="ARBA00001946"/>
    </source>
</evidence>
<dbReference type="RefSeq" id="WP_270688157.1">
    <property type="nucleotide sequence ID" value="NZ_JAQFWQ010000072.1"/>
</dbReference>
<evidence type="ECO:0000313" key="14">
    <source>
        <dbReference type="Proteomes" id="UP001527866"/>
    </source>
</evidence>
<evidence type="ECO:0000256" key="3">
    <source>
        <dbReference type="ARBA" id="ARBA00012461"/>
    </source>
</evidence>
<sequence length="324" mass="34884">MKGLILAGGSGTRLHPITKGVSKQLLPVYDKPMIYYPLSVLMLSGIREILVISTPRDLPAFRRLLGDGSSLGLGIDYAEQDEPRGLADAFRIGARHIGADPSALVLGDNIFHGPGLSSLLYHHARAVDGCTLFGYPVSDPERYGVAEADAEGRLLSLEEKPAHPRSDRAVTGLYFYDEQVVDIAAGLRPSARGELEITDVNRVYLEQGRARLVDLGRGFAWLDTGTHDSLLEAGEFVRILERRQGVRIACVEEVALRMGFIGAEACHRLGELQAGSGYGRYLMELAAAFDRDGSSGFDARADLEPPFRGAPGEGAEPAALGAAR</sequence>
<keyword evidence="14" id="KW-1185">Reference proteome</keyword>
<feature type="compositionally biased region" description="Low complexity" evidence="11">
    <location>
        <begin position="306"/>
        <end position="324"/>
    </location>
</feature>
<proteinExistence type="inferred from homology"/>
<evidence type="ECO:0000256" key="8">
    <source>
        <dbReference type="ARBA" id="ARBA00022842"/>
    </source>
</evidence>
<evidence type="ECO:0000313" key="13">
    <source>
        <dbReference type="EMBL" id="MDA2813259.1"/>
    </source>
</evidence>
<dbReference type="EMBL" id="JAQFWQ010000072">
    <property type="protein sequence ID" value="MDA2813259.1"/>
    <property type="molecule type" value="Genomic_DNA"/>
</dbReference>
<keyword evidence="7 10" id="KW-0479">Metal-binding</keyword>
<dbReference type="Pfam" id="PF00483">
    <property type="entry name" value="NTP_transferase"/>
    <property type="match status" value="1"/>
</dbReference>
<comment type="caution">
    <text evidence="13">The sequence shown here is derived from an EMBL/GenBank/DDBJ whole genome shotgun (WGS) entry which is preliminary data.</text>
</comment>
<dbReference type="InterPro" id="IPR005835">
    <property type="entry name" value="NTP_transferase_dom"/>
</dbReference>
<evidence type="ECO:0000256" key="7">
    <source>
        <dbReference type="ARBA" id="ARBA00022723"/>
    </source>
</evidence>
<evidence type="ECO:0000256" key="11">
    <source>
        <dbReference type="SAM" id="MobiDB-lite"/>
    </source>
</evidence>
<dbReference type="NCBIfam" id="TIGR01207">
    <property type="entry name" value="rmlA"/>
    <property type="match status" value="1"/>
</dbReference>
<evidence type="ECO:0000256" key="2">
    <source>
        <dbReference type="ARBA" id="ARBA00010480"/>
    </source>
</evidence>
<dbReference type="Gene3D" id="3.90.550.10">
    <property type="entry name" value="Spore Coat Polysaccharide Biosynthesis Protein SpsA, Chain A"/>
    <property type="match status" value="1"/>
</dbReference>
<gene>
    <name evidence="13" type="primary">rfbA</name>
    <name evidence="13" type="ORF">O4J56_21620</name>
</gene>
<dbReference type="GO" id="GO:0008879">
    <property type="term" value="F:glucose-1-phosphate thymidylyltransferase activity"/>
    <property type="evidence" value="ECO:0007669"/>
    <property type="project" value="UniProtKB-EC"/>
</dbReference>
<dbReference type="SUPFAM" id="SSF53448">
    <property type="entry name" value="Nucleotide-diphospho-sugar transferases"/>
    <property type="match status" value="1"/>
</dbReference>
<evidence type="ECO:0000256" key="9">
    <source>
        <dbReference type="ARBA" id="ARBA00049336"/>
    </source>
</evidence>
<reference evidence="13 14" key="1">
    <citation type="submission" date="2023-01" db="EMBL/GenBank/DDBJ databases">
        <title>Draft genome sequence of Nocardiopsis sp. RSe5-2 isolated from halophytes.</title>
        <authorList>
            <person name="Duangmal K."/>
            <person name="Chantavorakit T."/>
        </authorList>
    </citation>
    <scope>NUCLEOTIDE SEQUENCE [LARGE SCALE GENOMIC DNA]</scope>
    <source>
        <strain evidence="13 14">RSe5-2</strain>
    </source>
</reference>
<accession>A0ABT4U9V5</accession>
<feature type="domain" description="Nucleotidyl transferase" evidence="12">
    <location>
        <begin position="2"/>
        <end position="237"/>
    </location>
</feature>
<dbReference type="InterPro" id="IPR029044">
    <property type="entry name" value="Nucleotide-diphossugar_trans"/>
</dbReference>
<comment type="similarity">
    <text evidence="2 10">Belongs to the glucose-1-phosphate thymidylyltransferase family.</text>
</comment>
<dbReference type="Proteomes" id="UP001527866">
    <property type="component" value="Unassembled WGS sequence"/>
</dbReference>
<dbReference type="CDD" id="cd02538">
    <property type="entry name" value="G1P_TT_short"/>
    <property type="match status" value="1"/>
</dbReference>
<organism evidence="13 14">
    <name type="scientific">Nocardiopsis endophytica</name>
    <dbReference type="NCBI Taxonomy" id="3018445"/>
    <lineage>
        <taxon>Bacteria</taxon>
        <taxon>Bacillati</taxon>
        <taxon>Actinomycetota</taxon>
        <taxon>Actinomycetes</taxon>
        <taxon>Streptosporangiales</taxon>
        <taxon>Nocardiopsidaceae</taxon>
        <taxon>Nocardiopsis</taxon>
    </lineage>
</organism>
<protein>
    <recommendedName>
        <fullName evidence="4 10">Glucose-1-phosphate thymidylyltransferase</fullName>
        <ecNumber evidence="3 10">2.7.7.24</ecNumber>
    </recommendedName>
</protein>
<dbReference type="EC" id="2.7.7.24" evidence="3 10"/>
<dbReference type="InterPro" id="IPR005907">
    <property type="entry name" value="G1P_thy_trans_s"/>
</dbReference>
<comment type="cofactor">
    <cofactor evidence="1">
        <name>Mg(2+)</name>
        <dbReference type="ChEBI" id="CHEBI:18420"/>
    </cofactor>
</comment>
<feature type="region of interest" description="Disordered" evidence="11">
    <location>
        <begin position="300"/>
        <end position="324"/>
    </location>
</feature>
<evidence type="ECO:0000256" key="4">
    <source>
        <dbReference type="ARBA" id="ARBA00017654"/>
    </source>
</evidence>